<name>A5C8R4_VITVI</name>
<protein>
    <submittedName>
        <fullName evidence="1">Uncharacterized protein</fullName>
    </submittedName>
</protein>
<sequence length="221" mass="25771">MALEWQWRHLCTVVQQMFELQLKERGDGNWLSIIEHSRGVSIELGLNSSPKAFNRKLTGKFKTHHLEVNFNHNGRYIILLEVMRNLKFKYLVIPASIVMVGPILRNTMLEDSELAVSTLEAAIFGGTRHRSDEKDKLWCDHCHQSCHNCYMCWNLHGRPQKKNETWGKVDLLKEKQHEKHMEAAYQIFRLLKSTPGKGLLLEKSEKNDVEAYTNADWVGYH</sequence>
<evidence type="ECO:0000313" key="1">
    <source>
        <dbReference type="EMBL" id="CAN62194.1"/>
    </source>
</evidence>
<organism evidence="1">
    <name type="scientific">Vitis vinifera</name>
    <name type="common">Grape</name>
    <dbReference type="NCBI Taxonomy" id="29760"/>
    <lineage>
        <taxon>Eukaryota</taxon>
        <taxon>Viridiplantae</taxon>
        <taxon>Streptophyta</taxon>
        <taxon>Embryophyta</taxon>
        <taxon>Tracheophyta</taxon>
        <taxon>Spermatophyta</taxon>
        <taxon>Magnoliopsida</taxon>
        <taxon>eudicotyledons</taxon>
        <taxon>Gunneridae</taxon>
        <taxon>Pentapetalae</taxon>
        <taxon>rosids</taxon>
        <taxon>Vitales</taxon>
        <taxon>Vitaceae</taxon>
        <taxon>Viteae</taxon>
        <taxon>Vitis</taxon>
    </lineage>
</organism>
<gene>
    <name evidence="1" type="ORF">VITISV_023985</name>
</gene>
<dbReference type="EMBL" id="AM486202">
    <property type="protein sequence ID" value="CAN62194.1"/>
    <property type="molecule type" value="Genomic_DNA"/>
</dbReference>
<reference evidence="1" key="1">
    <citation type="journal article" date="2007" name="PLoS ONE">
        <title>The first genome sequence of an elite grapevine cultivar (Pinot noir Vitis vinifera L.): coping with a highly heterozygous genome.</title>
        <authorList>
            <person name="Velasco R."/>
            <person name="Zharkikh A."/>
            <person name="Troggio M."/>
            <person name="Cartwright D.A."/>
            <person name="Cestaro A."/>
            <person name="Pruss D."/>
            <person name="Pindo M."/>
            <person name="FitzGerald L.M."/>
            <person name="Vezzulli S."/>
            <person name="Reid J."/>
            <person name="Malacarne G."/>
            <person name="Iliev D."/>
            <person name="Coppola G."/>
            <person name="Wardell B."/>
            <person name="Micheletti D."/>
            <person name="Macalma T."/>
            <person name="Facci M."/>
            <person name="Mitchell J.T."/>
            <person name="Perazzolli M."/>
            <person name="Eldredge G."/>
            <person name="Gatto P."/>
            <person name="Oyzerski R."/>
            <person name="Moretto M."/>
            <person name="Gutin N."/>
            <person name="Stefanini M."/>
            <person name="Chen Y."/>
            <person name="Segala C."/>
            <person name="Davenport C."/>
            <person name="Dematte L."/>
            <person name="Mraz A."/>
            <person name="Battilana J."/>
            <person name="Stormo K."/>
            <person name="Costa F."/>
            <person name="Tao Q."/>
            <person name="Si-Ammour A."/>
            <person name="Harkins T."/>
            <person name="Lackey A."/>
            <person name="Perbost C."/>
            <person name="Taillon B."/>
            <person name="Stella A."/>
            <person name="Solovyev V."/>
            <person name="Fawcett J.A."/>
            <person name="Sterck L."/>
            <person name="Vandepoele K."/>
            <person name="Grando S.M."/>
            <person name="Toppo S."/>
            <person name="Moser C."/>
            <person name="Lanchbury J."/>
            <person name="Bogden R."/>
            <person name="Skolnick M."/>
            <person name="Sgaramella V."/>
            <person name="Bhatnagar S.K."/>
            <person name="Fontana P."/>
            <person name="Gutin A."/>
            <person name="Van de Peer Y."/>
            <person name="Salamini F."/>
            <person name="Viola R."/>
        </authorList>
    </citation>
    <scope>NUCLEOTIDE SEQUENCE</scope>
</reference>
<accession>A5C8R4</accession>
<dbReference type="AlphaFoldDB" id="A5C8R4"/>
<proteinExistence type="predicted"/>